<evidence type="ECO:0000256" key="3">
    <source>
        <dbReference type="PROSITE-ProRule" id="PRU00221"/>
    </source>
</evidence>
<feature type="repeat" description="WD" evidence="3">
    <location>
        <begin position="675"/>
        <end position="716"/>
    </location>
</feature>
<dbReference type="Proteomes" id="UP001576784">
    <property type="component" value="Unassembled WGS sequence"/>
</dbReference>
<keyword evidence="4" id="KW-0472">Membrane</keyword>
<dbReference type="PRINTS" id="PR00320">
    <property type="entry name" value="GPROTEINBRPT"/>
</dbReference>
<evidence type="ECO:0000313" key="6">
    <source>
        <dbReference type="EMBL" id="MFB2897811.1"/>
    </source>
</evidence>
<dbReference type="Gene3D" id="2.130.10.10">
    <property type="entry name" value="YVTN repeat-like/Quinoprotein amine dehydrogenase"/>
    <property type="match status" value="2"/>
</dbReference>
<dbReference type="EMBL" id="JBHFNR010000265">
    <property type="protein sequence ID" value="MFB2897811.1"/>
    <property type="molecule type" value="Genomic_DNA"/>
</dbReference>
<dbReference type="InterPro" id="IPR011047">
    <property type="entry name" value="Quinoprotein_ADH-like_sf"/>
</dbReference>
<dbReference type="SUPFAM" id="SSF52540">
    <property type="entry name" value="P-loop containing nucleoside triphosphate hydrolases"/>
    <property type="match status" value="1"/>
</dbReference>
<reference evidence="6 7" key="1">
    <citation type="submission" date="2024-09" db="EMBL/GenBank/DDBJ databases">
        <title>Floridaenema gen nov. (Aerosakkonemataceae, Aerosakkonematales ord. nov., Cyanobacteria) from benthic tropical and subtropical fresh waters, with the description of four new species.</title>
        <authorList>
            <person name="Moretto J.A."/>
            <person name="Berthold D.E."/>
            <person name="Lefler F.W."/>
            <person name="Huang I.-S."/>
            <person name="Laughinghouse H. IV."/>
        </authorList>
    </citation>
    <scope>NUCLEOTIDE SEQUENCE [LARGE SCALE GENOMIC DNA]</scope>
    <source>
        <strain evidence="6 7">BLCC-F50</strain>
    </source>
</reference>
<dbReference type="SMART" id="SM00320">
    <property type="entry name" value="WD40"/>
    <property type="match status" value="4"/>
</dbReference>
<sequence>MGGIVVYVSGGQAIFGATSTQAEATDGKKAQSAIGANPYRGLLAFQETDGDRFFGREKQIADLWEKLRGLYETADAIRLLPIYGPSGSGKSSLARAGLIPELARKPIPGYDRARVAVLMPGTNPLEALATVLARIVTNDLTPVAKSREFTGELKHSNENGEYDGLRRIANVFPDIAISPLIVLVDQFEEIYTLCADRSERDAFIGNLLCAAGDKSKRVTVIVTFRSDFLRETQKHSQLNRLFTSQGYLAPAMNEAELRQAISKPAKLAGNPLDEATIDLLVKDTEGREGALPLLQFALTRIWEGLAEGKQPAQTLKEIGGVGGALAGEAQRIFDNLKPKEQEIARRVFLGLVQLGEGTKDTRRRALLDSLVSHAYQPEHFKRVVNLFSAPGVRLITLSATGNSETAEVTHEALFEHWGKFQEWLDGSRDDIRFQRRLDEAARYWDQQGRPEGNLWRPPDLDLLKKYQLRLGKDMTPLQIEFFNASSKAEETRKRNQKMTFWGLVMLLVGAISFAGSTLYQLQQAQRQRAEQLAATAALSVSTQSVDATVNALAAVGLSQSFLVQFPNHSISPSVYGAVLDSVQALRERNRLQQSQVISVAFSPDGKRIVSGSGDSTVRLWDATTGKPIGSPLKAHESGVFSVAFSPDGKQIVSGSYDKTVRLWDATTGKPIGSPLTGHDSGVSSVAFSPDGKQIVSGSLDSTVRLWDATTGKPIGSPLTGHDSGVNSVAFSPDGKQIVSSSLDSTVRLWDISLEGLLQRACKQLRNHPVLVEPQTDVAREAKKTCERYQKP</sequence>
<keyword evidence="4" id="KW-1133">Transmembrane helix</keyword>
<protein>
    <submittedName>
        <fullName evidence="6">NACHT and WD repeat domain-containing protein</fullName>
    </submittedName>
</protein>
<dbReference type="InterPro" id="IPR001680">
    <property type="entry name" value="WD40_rpt"/>
</dbReference>
<dbReference type="InterPro" id="IPR027417">
    <property type="entry name" value="P-loop_NTPase"/>
</dbReference>
<feature type="domain" description="Novel STAND NTPase 1" evidence="5">
    <location>
        <begin position="38"/>
        <end position="451"/>
    </location>
</feature>
<evidence type="ECO:0000313" key="7">
    <source>
        <dbReference type="Proteomes" id="UP001576784"/>
    </source>
</evidence>
<feature type="repeat" description="WD" evidence="3">
    <location>
        <begin position="589"/>
        <end position="630"/>
    </location>
</feature>
<dbReference type="Pfam" id="PF00400">
    <property type="entry name" value="WD40"/>
    <property type="match status" value="4"/>
</dbReference>
<keyword evidence="1 3" id="KW-0853">WD repeat</keyword>
<dbReference type="Pfam" id="PF20703">
    <property type="entry name" value="nSTAND1"/>
    <property type="match status" value="1"/>
</dbReference>
<evidence type="ECO:0000259" key="5">
    <source>
        <dbReference type="Pfam" id="PF20703"/>
    </source>
</evidence>
<dbReference type="InterPro" id="IPR050349">
    <property type="entry name" value="WD_LIS1/nudF_dynein_reg"/>
</dbReference>
<name>A0ABV4Y1J3_9CYAN</name>
<dbReference type="RefSeq" id="WP_413267422.1">
    <property type="nucleotide sequence ID" value="NZ_JBHFNR010000265.1"/>
</dbReference>
<dbReference type="PROSITE" id="PS50082">
    <property type="entry name" value="WD_REPEATS_2"/>
    <property type="match status" value="4"/>
</dbReference>
<keyword evidence="4" id="KW-0812">Transmembrane</keyword>
<feature type="repeat" description="WD" evidence="3">
    <location>
        <begin position="718"/>
        <end position="752"/>
    </location>
</feature>
<dbReference type="PROSITE" id="PS00678">
    <property type="entry name" value="WD_REPEATS_1"/>
    <property type="match status" value="4"/>
</dbReference>
<comment type="caution">
    <text evidence="6">The sequence shown here is derived from an EMBL/GenBank/DDBJ whole genome shotgun (WGS) entry which is preliminary data.</text>
</comment>
<keyword evidence="7" id="KW-1185">Reference proteome</keyword>
<dbReference type="InterPro" id="IPR049052">
    <property type="entry name" value="nSTAND1"/>
</dbReference>
<gene>
    <name evidence="6" type="ORF">ACE1CI_33255</name>
</gene>
<feature type="repeat" description="WD" evidence="3">
    <location>
        <begin position="632"/>
        <end position="673"/>
    </location>
</feature>
<dbReference type="SUPFAM" id="SSF50998">
    <property type="entry name" value="Quinoprotein alcohol dehydrogenase-like"/>
    <property type="match status" value="1"/>
</dbReference>
<dbReference type="PROSITE" id="PS50294">
    <property type="entry name" value="WD_REPEATS_REGION"/>
    <property type="match status" value="4"/>
</dbReference>
<feature type="transmembrane region" description="Helical" evidence="4">
    <location>
        <begin position="500"/>
        <end position="519"/>
    </location>
</feature>
<dbReference type="CDD" id="cd00200">
    <property type="entry name" value="WD40"/>
    <property type="match status" value="1"/>
</dbReference>
<dbReference type="InterPro" id="IPR020472">
    <property type="entry name" value="WD40_PAC1"/>
</dbReference>
<dbReference type="InterPro" id="IPR019775">
    <property type="entry name" value="WD40_repeat_CS"/>
</dbReference>
<dbReference type="InterPro" id="IPR015943">
    <property type="entry name" value="WD40/YVTN_repeat-like_dom_sf"/>
</dbReference>
<proteinExistence type="predicted"/>
<organism evidence="6 7">
    <name type="scientific">Floridaenema flaviceps BLCC-F50</name>
    <dbReference type="NCBI Taxonomy" id="3153642"/>
    <lineage>
        <taxon>Bacteria</taxon>
        <taxon>Bacillati</taxon>
        <taxon>Cyanobacteriota</taxon>
        <taxon>Cyanophyceae</taxon>
        <taxon>Oscillatoriophycideae</taxon>
        <taxon>Aerosakkonematales</taxon>
        <taxon>Aerosakkonemataceae</taxon>
        <taxon>Floridanema</taxon>
        <taxon>Floridanema flaviceps</taxon>
    </lineage>
</organism>
<dbReference type="PANTHER" id="PTHR44129">
    <property type="entry name" value="WD REPEAT-CONTAINING PROTEIN POP1"/>
    <property type="match status" value="1"/>
</dbReference>
<dbReference type="Gene3D" id="3.40.50.300">
    <property type="entry name" value="P-loop containing nucleotide triphosphate hydrolases"/>
    <property type="match status" value="1"/>
</dbReference>
<evidence type="ECO:0000256" key="1">
    <source>
        <dbReference type="ARBA" id="ARBA00022574"/>
    </source>
</evidence>
<evidence type="ECO:0000256" key="2">
    <source>
        <dbReference type="ARBA" id="ARBA00022737"/>
    </source>
</evidence>
<evidence type="ECO:0000256" key="4">
    <source>
        <dbReference type="SAM" id="Phobius"/>
    </source>
</evidence>
<accession>A0ABV4Y1J3</accession>
<keyword evidence="2" id="KW-0677">Repeat</keyword>